<evidence type="ECO:0000256" key="7">
    <source>
        <dbReference type="ARBA" id="ARBA00022989"/>
    </source>
</evidence>
<dbReference type="InterPro" id="IPR031468">
    <property type="entry name" value="SMP_LBD"/>
</dbReference>
<feature type="domain" description="C2" evidence="12">
    <location>
        <begin position="241"/>
        <end position="375"/>
    </location>
</feature>
<keyword evidence="4" id="KW-0479">Metal-binding</keyword>
<keyword evidence="6" id="KW-0106">Calcium</keyword>
<dbReference type="GO" id="GO:0006869">
    <property type="term" value="P:lipid transport"/>
    <property type="evidence" value="ECO:0007669"/>
    <property type="project" value="UniProtKB-KW"/>
</dbReference>
<dbReference type="InterPro" id="IPR051634">
    <property type="entry name" value="Extended_Synaptotagmin"/>
</dbReference>
<dbReference type="Proteomes" id="UP001178507">
    <property type="component" value="Unassembled WGS sequence"/>
</dbReference>
<evidence type="ECO:0000313" key="14">
    <source>
        <dbReference type="EMBL" id="CAJ1383788.1"/>
    </source>
</evidence>
<keyword evidence="9" id="KW-0446">Lipid-binding</keyword>
<dbReference type="InterPro" id="IPR039010">
    <property type="entry name" value="Synaptotagmin_SMP"/>
</dbReference>
<sequence>MRRASGRSEQPCSAGQGGRIPRSYAMEESGAVRGLDSRKHKPRVQVMGEEEQSTPASRSLAMRFPSRAESCADLDNLSWLNAVLSWLWPNLNRALTEIVHEDLTPRLQESLPSFFRNISFSRFTLGNSSPELGPVQVKATENNVDIVLDLNYQGDVDVSVDTGNGLCFGIRQLTCNGKMCISLRLLRQQFPIVGAAQIFFPVAPEVDLQFTGLAALGHFPGIEHTIRRSVMDWLKSLFVLPRCKAILSGEVDPMEAMAPQPLGVLHARVVRARDLAGVNCHAFEQEVFTSHPYCILSLGDASRRTSTVRDTTCPQWPAEEPGSYFVVHHREQHLEVEVRAEDSGSIFSHNFTGFLGRVSCRIARMRRWPEAAEAEGARRVHHGSLDLDTSQVSRDLLHVDDPLNRGLSSVVDLEVRWFEIAGSPAGDVALEAPAAVVVEIAKGSGYPPEAAAGRGVRWRTWMQGDEAFAKVTKKGLLTSNELQFPPVGINPRLLPVIDNLAVRNYSVEAMAIIVGISEELVTSYLKVRDEFKHRREELQQAQSQDDFRLDAQWFERIVHVCSVADLTKKLCMSLLDHQDVEVGCLEPICLRSTQSGFTVHRLQAASQTGGLASWFVPSQSRFAMNCPEPHMKSDAEVFRSAASWRALATMASQELQH</sequence>
<feature type="region of interest" description="Disordered" evidence="11">
    <location>
        <begin position="1"/>
        <end position="60"/>
    </location>
</feature>
<dbReference type="GO" id="GO:0008289">
    <property type="term" value="F:lipid binding"/>
    <property type="evidence" value="ECO:0007669"/>
    <property type="project" value="UniProtKB-KW"/>
</dbReference>
<dbReference type="Pfam" id="PF17047">
    <property type="entry name" value="SMP_LBD"/>
    <property type="match status" value="1"/>
</dbReference>
<dbReference type="Pfam" id="PF00168">
    <property type="entry name" value="C2"/>
    <property type="match status" value="1"/>
</dbReference>
<dbReference type="GO" id="GO:0046872">
    <property type="term" value="F:metal ion binding"/>
    <property type="evidence" value="ECO:0007669"/>
    <property type="project" value="UniProtKB-KW"/>
</dbReference>
<dbReference type="PANTHER" id="PTHR45761">
    <property type="entry name" value="EXTENDED SYNAPTOTAGMIN-LIKE PROTEIN 2, ISOFORM C"/>
    <property type="match status" value="1"/>
</dbReference>
<keyword evidence="2" id="KW-0813">Transport</keyword>
<dbReference type="CDD" id="cd21670">
    <property type="entry name" value="SMP_ESyt"/>
    <property type="match status" value="1"/>
</dbReference>
<evidence type="ECO:0000259" key="13">
    <source>
        <dbReference type="PROSITE" id="PS51847"/>
    </source>
</evidence>
<evidence type="ECO:0000259" key="12">
    <source>
        <dbReference type="PROSITE" id="PS50004"/>
    </source>
</evidence>
<accession>A0AA36I9V4</accession>
<dbReference type="EMBL" id="CAUJNA010001047">
    <property type="protein sequence ID" value="CAJ1383788.1"/>
    <property type="molecule type" value="Genomic_DNA"/>
</dbReference>
<dbReference type="SUPFAM" id="SSF49562">
    <property type="entry name" value="C2 domain (Calcium/lipid-binding domain, CaLB)"/>
    <property type="match status" value="1"/>
</dbReference>
<evidence type="ECO:0000256" key="10">
    <source>
        <dbReference type="ARBA" id="ARBA00023136"/>
    </source>
</evidence>
<dbReference type="PROSITE" id="PS51847">
    <property type="entry name" value="SMP"/>
    <property type="match status" value="1"/>
</dbReference>
<evidence type="ECO:0000256" key="1">
    <source>
        <dbReference type="ARBA" id="ARBA00004370"/>
    </source>
</evidence>
<evidence type="ECO:0000256" key="8">
    <source>
        <dbReference type="ARBA" id="ARBA00023055"/>
    </source>
</evidence>
<evidence type="ECO:0000256" key="11">
    <source>
        <dbReference type="SAM" id="MobiDB-lite"/>
    </source>
</evidence>
<keyword evidence="15" id="KW-1185">Reference proteome</keyword>
<evidence type="ECO:0000256" key="2">
    <source>
        <dbReference type="ARBA" id="ARBA00022448"/>
    </source>
</evidence>
<keyword evidence="5" id="KW-0677">Repeat</keyword>
<keyword evidence="3" id="KW-0812">Transmembrane</keyword>
<dbReference type="InterPro" id="IPR000008">
    <property type="entry name" value="C2_dom"/>
</dbReference>
<gene>
    <name evidence="14" type="ORF">EVOR1521_LOCUS10807</name>
</gene>
<keyword evidence="7" id="KW-1133">Transmembrane helix</keyword>
<comment type="subcellular location">
    <subcellularLocation>
        <location evidence="1">Membrane</location>
    </subcellularLocation>
</comment>
<dbReference type="GO" id="GO:0005737">
    <property type="term" value="C:cytoplasm"/>
    <property type="evidence" value="ECO:0007669"/>
    <property type="project" value="UniProtKB-ARBA"/>
</dbReference>
<dbReference type="PROSITE" id="PS50004">
    <property type="entry name" value="C2"/>
    <property type="match status" value="1"/>
</dbReference>
<keyword evidence="10" id="KW-0472">Membrane</keyword>
<name>A0AA36I9V4_9DINO</name>
<protein>
    <submittedName>
        <fullName evidence="14">Uncharacterized protein</fullName>
    </submittedName>
</protein>
<dbReference type="AlphaFoldDB" id="A0AA36I9V4"/>
<dbReference type="Gene3D" id="2.60.40.150">
    <property type="entry name" value="C2 domain"/>
    <property type="match status" value="1"/>
</dbReference>
<dbReference type="GO" id="GO:0012505">
    <property type="term" value="C:endomembrane system"/>
    <property type="evidence" value="ECO:0007669"/>
    <property type="project" value="UniProtKB-ARBA"/>
</dbReference>
<evidence type="ECO:0000256" key="4">
    <source>
        <dbReference type="ARBA" id="ARBA00022723"/>
    </source>
</evidence>
<evidence type="ECO:0000313" key="15">
    <source>
        <dbReference type="Proteomes" id="UP001178507"/>
    </source>
</evidence>
<comment type="caution">
    <text evidence="14">The sequence shown here is derived from an EMBL/GenBank/DDBJ whole genome shotgun (WGS) entry which is preliminary data.</text>
</comment>
<dbReference type="InterPro" id="IPR035892">
    <property type="entry name" value="C2_domain_sf"/>
</dbReference>
<evidence type="ECO:0000256" key="6">
    <source>
        <dbReference type="ARBA" id="ARBA00022837"/>
    </source>
</evidence>
<proteinExistence type="predicted"/>
<dbReference type="CDD" id="cd00030">
    <property type="entry name" value="C2"/>
    <property type="match status" value="1"/>
</dbReference>
<feature type="domain" description="SMP-LTD" evidence="13">
    <location>
        <begin position="73"/>
        <end position="249"/>
    </location>
</feature>
<dbReference type="GO" id="GO:0016020">
    <property type="term" value="C:membrane"/>
    <property type="evidence" value="ECO:0007669"/>
    <property type="project" value="UniProtKB-SubCell"/>
</dbReference>
<evidence type="ECO:0000256" key="3">
    <source>
        <dbReference type="ARBA" id="ARBA00022692"/>
    </source>
</evidence>
<organism evidence="14 15">
    <name type="scientific">Effrenium voratum</name>
    <dbReference type="NCBI Taxonomy" id="2562239"/>
    <lineage>
        <taxon>Eukaryota</taxon>
        <taxon>Sar</taxon>
        <taxon>Alveolata</taxon>
        <taxon>Dinophyceae</taxon>
        <taxon>Suessiales</taxon>
        <taxon>Symbiodiniaceae</taxon>
        <taxon>Effrenium</taxon>
    </lineage>
</organism>
<evidence type="ECO:0000256" key="9">
    <source>
        <dbReference type="ARBA" id="ARBA00023121"/>
    </source>
</evidence>
<keyword evidence="8" id="KW-0445">Lipid transport</keyword>
<reference evidence="14" key="1">
    <citation type="submission" date="2023-08" db="EMBL/GenBank/DDBJ databases">
        <authorList>
            <person name="Chen Y."/>
            <person name="Shah S."/>
            <person name="Dougan E. K."/>
            <person name="Thang M."/>
            <person name="Chan C."/>
        </authorList>
    </citation>
    <scope>NUCLEOTIDE SEQUENCE</scope>
</reference>
<dbReference type="PANTHER" id="PTHR45761:SF1">
    <property type="entry name" value="EXTENDED SYNAPTOTAGMIN-LIKE PROTEIN 2, ISOFORM C"/>
    <property type="match status" value="1"/>
</dbReference>
<dbReference type="SMART" id="SM00239">
    <property type="entry name" value="C2"/>
    <property type="match status" value="1"/>
</dbReference>
<evidence type="ECO:0000256" key="5">
    <source>
        <dbReference type="ARBA" id="ARBA00022737"/>
    </source>
</evidence>